<sequence length="252" mass="30196">MFILHKSCFFSAMDDINPLNVIRLLQIDLDKFKKETPVNCREIELKERLKEIILTCYQEPNYVFETSIELSLDEEDQSCEDIDDIAFDDDGDVVIDEDDWLLDEPTSSKTPTRKRTISFERKEEIVKFWRDVKETSAKRHKSLDTMKNRMEEHVDQGGSKHDKYRMIQQSVYQNFLDARGKKLIIHDYDLKRWGIRKSRELGLFDFKGMIQPFDKGGFRPWKNFYRKISDRILMDEIDISCLIEIPFWQFNR</sequence>
<dbReference type="AlphaFoldDB" id="A0A914DD18"/>
<evidence type="ECO:0000313" key="2">
    <source>
        <dbReference type="WBParaSite" id="ACRNAN_scaffold2393.g8873.t1"/>
    </source>
</evidence>
<reference evidence="2" key="1">
    <citation type="submission" date="2022-11" db="UniProtKB">
        <authorList>
            <consortium name="WormBaseParasite"/>
        </authorList>
    </citation>
    <scope>IDENTIFICATION</scope>
</reference>
<dbReference type="WBParaSite" id="ACRNAN_scaffold2393.g8873.t1">
    <property type="protein sequence ID" value="ACRNAN_scaffold2393.g8873.t1"/>
    <property type="gene ID" value="ACRNAN_scaffold2393.g8873"/>
</dbReference>
<name>A0A914DD18_9BILA</name>
<proteinExistence type="predicted"/>
<keyword evidence="1" id="KW-1185">Reference proteome</keyword>
<dbReference type="Proteomes" id="UP000887540">
    <property type="component" value="Unplaced"/>
</dbReference>
<accession>A0A914DD18</accession>
<evidence type="ECO:0000313" key="1">
    <source>
        <dbReference type="Proteomes" id="UP000887540"/>
    </source>
</evidence>
<organism evidence="1 2">
    <name type="scientific">Acrobeloides nanus</name>
    <dbReference type="NCBI Taxonomy" id="290746"/>
    <lineage>
        <taxon>Eukaryota</taxon>
        <taxon>Metazoa</taxon>
        <taxon>Ecdysozoa</taxon>
        <taxon>Nematoda</taxon>
        <taxon>Chromadorea</taxon>
        <taxon>Rhabditida</taxon>
        <taxon>Tylenchina</taxon>
        <taxon>Cephalobomorpha</taxon>
        <taxon>Cephaloboidea</taxon>
        <taxon>Cephalobidae</taxon>
        <taxon>Acrobeloides</taxon>
    </lineage>
</organism>
<protein>
    <submittedName>
        <fullName evidence="2">Uncharacterized protein</fullName>
    </submittedName>
</protein>